<dbReference type="SUPFAM" id="SSF103473">
    <property type="entry name" value="MFS general substrate transporter"/>
    <property type="match status" value="1"/>
</dbReference>
<keyword evidence="4" id="KW-1185">Reference proteome</keyword>
<comment type="caution">
    <text evidence="3">The sequence shown here is derived from an EMBL/GenBank/DDBJ whole genome shotgun (WGS) entry which is preliminary data.</text>
</comment>
<reference evidence="4" key="1">
    <citation type="submission" date="2024-07" db="EMBL/GenBank/DDBJ databases">
        <title>Two chromosome-level genome assemblies of Korean endemic species Abeliophyllum distichum and Forsythia ovata (Oleaceae).</title>
        <authorList>
            <person name="Jang H."/>
        </authorList>
    </citation>
    <scope>NUCLEOTIDE SEQUENCE [LARGE SCALE GENOMIC DNA]</scope>
</reference>
<evidence type="ECO:0000256" key="2">
    <source>
        <dbReference type="SAM" id="Phobius"/>
    </source>
</evidence>
<dbReference type="InterPro" id="IPR036259">
    <property type="entry name" value="MFS_trans_sf"/>
</dbReference>
<dbReference type="AlphaFoldDB" id="A0ABD1SJA0"/>
<keyword evidence="2" id="KW-1133">Transmembrane helix</keyword>
<comment type="similarity">
    <text evidence="1">Belongs to the major facilitator superfamily. Phosphate:H(+) symporter (TC 2.A.1.9) family.</text>
</comment>
<feature type="transmembrane region" description="Helical" evidence="2">
    <location>
        <begin position="76"/>
        <end position="97"/>
    </location>
</feature>
<dbReference type="EMBL" id="JBFOLJ010000010">
    <property type="protein sequence ID" value="KAL2500551.1"/>
    <property type="molecule type" value="Genomic_DNA"/>
</dbReference>
<evidence type="ECO:0000256" key="1">
    <source>
        <dbReference type="ARBA" id="ARBA00044504"/>
    </source>
</evidence>
<keyword evidence="2" id="KW-0812">Transmembrane</keyword>
<feature type="transmembrane region" description="Helical" evidence="2">
    <location>
        <begin position="123"/>
        <end position="145"/>
    </location>
</feature>
<dbReference type="PANTHER" id="PTHR11654">
    <property type="entry name" value="OLIGOPEPTIDE TRANSPORTER-RELATED"/>
    <property type="match status" value="1"/>
</dbReference>
<dbReference type="Gene3D" id="1.20.1250.20">
    <property type="entry name" value="MFS general substrate transporter like domains"/>
    <property type="match status" value="1"/>
</dbReference>
<evidence type="ECO:0000313" key="4">
    <source>
        <dbReference type="Proteomes" id="UP001604277"/>
    </source>
</evidence>
<protein>
    <submittedName>
        <fullName evidence="3">Protein NRT1/PTR FAMILY 5.5</fullName>
    </submittedName>
</protein>
<feature type="transmembrane region" description="Helical" evidence="2">
    <location>
        <begin position="40"/>
        <end position="64"/>
    </location>
</feature>
<evidence type="ECO:0000313" key="3">
    <source>
        <dbReference type="EMBL" id="KAL2500551.1"/>
    </source>
</evidence>
<proteinExistence type="inferred from homology"/>
<sequence>MIFAILCCITAAKVENRRLGVVQKHGLIDKPDETVPMTMFWLLPQFLLLAALDGIFECSAVMFFIGQSPLSTRRYLPLFVSGVFGVGVLGSVLSVYVTGKISERGGKLNWFQHTLNRSRLDKYYWTLAWLAAINLVIFIVVAIFYRYKESELQDLGAPEFGETDEPFDDNAKCCCC</sequence>
<organism evidence="3 4">
    <name type="scientific">Forsythia ovata</name>
    <dbReference type="NCBI Taxonomy" id="205694"/>
    <lineage>
        <taxon>Eukaryota</taxon>
        <taxon>Viridiplantae</taxon>
        <taxon>Streptophyta</taxon>
        <taxon>Embryophyta</taxon>
        <taxon>Tracheophyta</taxon>
        <taxon>Spermatophyta</taxon>
        <taxon>Magnoliopsida</taxon>
        <taxon>eudicotyledons</taxon>
        <taxon>Gunneridae</taxon>
        <taxon>Pentapetalae</taxon>
        <taxon>asterids</taxon>
        <taxon>lamiids</taxon>
        <taxon>Lamiales</taxon>
        <taxon>Oleaceae</taxon>
        <taxon>Forsythieae</taxon>
        <taxon>Forsythia</taxon>
    </lineage>
</organism>
<gene>
    <name evidence="3" type="ORF">Fot_34399</name>
</gene>
<dbReference type="Proteomes" id="UP001604277">
    <property type="component" value="Unassembled WGS sequence"/>
</dbReference>
<name>A0ABD1SJA0_9LAMI</name>
<keyword evidence="2" id="KW-0472">Membrane</keyword>
<accession>A0ABD1SJA0</accession>